<sequence>MKLRKPGLLDGHVGSTLLYSGADISVNKPITSNAIRGRAAHCQEGCNASRRERTQVRVQQQQRLQQHFIHSITENTLCYTQLIEDGDR</sequence>
<evidence type="ECO:0000313" key="2">
    <source>
        <dbReference type="Proteomes" id="UP001187415"/>
    </source>
</evidence>
<gene>
    <name evidence="1" type="ORF">Q5P01_014995</name>
</gene>
<accession>A0AA88MJC7</accession>
<protein>
    <submittedName>
        <fullName evidence="1">Uncharacterized protein</fullName>
    </submittedName>
</protein>
<organism evidence="1 2">
    <name type="scientific">Channa striata</name>
    <name type="common">Snakehead murrel</name>
    <name type="synonym">Ophicephalus striatus</name>
    <dbReference type="NCBI Taxonomy" id="64152"/>
    <lineage>
        <taxon>Eukaryota</taxon>
        <taxon>Metazoa</taxon>
        <taxon>Chordata</taxon>
        <taxon>Craniata</taxon>
        <taxon>Vertebrata</taxon>
        <taxon>Euteleostomi</taxon>
        <taxon>Actinopterygii</taxon>
        <taxon>Neopterygii</taxon>
        <taxon>Teleostei</taxon>
        <taxon>Neoteleostei</taxon>
        <taxon>Acanthomorphata</taxon>
        <taxon>Anabantaria</taxon>
        <taxon>Anabantiformes</taxon>
        <taxon>Channoidei</taxon>
        <taxon>Channidae</taxon>
        <taxon>Channa</taxon>
    </lineage>
</organism>
<evidence type="ECO:0000313" key="1">
    <source>
        <dbReference type="EMBL" id="KAK2837783.1"/>
    </source>
</evidence>
<dbReference type="Proteomes" id="UP001187415">
    <property type="component" value="Unassembled WGS sequence"/>
</dbReference>
<comment type="caution">
    <text evidence="1">The sequence shown here is derived from an EMBL/GenBank/DDBJ whole genome shotgun (WGS) entry which is preliminary data.</text>
</comment>
<reference evidence="1" key="1">
    <citation type="submission" date="2023-07" db="EMBL/GenBank/DDBJ databases">
        <title>Chromosome-level Genome Assembly of Striped Snakehead (Channa striata).</title>
        <authorList>
            <person name="Liu H."/>
        </authorList>
    </citation>
    <scope>NUCLEOTIDE SEQUENCE</scope>
    <source>
        <strain evidence="1">Gz</strain>
        <tissue evidence="1">Muscle</tissue>
    </source>
</reference>
<dbReference type="EMBL" id="JAUPFM010000011">
    <property type="protein sequence ID" value="KAK2837783.1"/>
    <property type="molecule type" value="Genomic_DNA"/>
</dbReference>
<keyword evidence="2" id="KW-1185">Reference proteome</keyword>
<dbReference type="AlphaFoldDB" id="A0AA88MJC7"/>
<name>A0AA88MJC7_CHASR</name>
<proteinExistence type="predicted"/>